<feature type="transmembrane region" description="Helical" evidence="6">
    <location>
        <begin position="156"/>
        <end position="173"/>
    </location>
</feature>
<keyword evidence="5 6" id="KW-0472">Membrane</keyword>
<proteinExistence type="inferred from homology"/>
<dbReference type="InterPro" id="IPR002549">
    <property type="entry name" value="AI-2E-like"/>
</dbReference>
<evidence type="ECO:0000256" key="5">
    <source>
        <dbReference type="ARBA" id="ARBA00023136"/>
    </source>
</evidence>
<gene>
    <name evidence="7" type="ORF">BJF92_15055</name>
</gene>
<dbReference type="RefSeq" id="WP_075637267.1">
    <property type="nucleotide sequence ID" value="NZ_MKIO01000047.1"/>
</dbReference>
<dbReference type="OrthoDB" id="106838at2"/>
<feature type="transmembrane region" description="Helical" evidence="6">
    <location>
        <begin position="7"/>
        <end position="24"/>
    </location>
</feature>
<evidence type="ECO:0000256" key="3">
    <source>
        <dbReference type="ARBA" id="ARBA00022692"/>
    </source>
</evidence>
<organism evidence="7 8">
    <name type="scientific">Xaviernesmea rhizosphaerae</name>
    <dbReference type="NCBI Taxonomy" id="1672749"/>
    <lineage>
        <taxon>Bacteria</taxon>
        <taxon>Pseudomonadati</taxon>
        <taxon>Pseudomonadota</taxon>
        <taxon>Alphaproteobacteria</taxon>
        <taxon>Hyphomicrobiales</taxon>
        <taxon>Rhizobiaceae</taxon>
        <taxon>Rhizobium/Agrobacterium group</taxon>
        <taxon>Xaviernesmea</taxon>
    </lineage>
</organism>
<dbReference type="GO" id="GO:0016020">
    <property type="term" value="C:membrane"/>
    <property type="evidence" value="ECO:0007669"/>
    <property type="project" value="UniProtKB-SubCell"/>
</dbReference>
<keyword evidence="4 6" id="KW-1133">Transmembrane helix</keyword>
<feature type="transmembrane region" description="Helical" evidence="6">
    <location>
        <begin position="265"/>
        <end position="287"/>
    </location>
</feature>
<protein>
    <submittedName>
        <fullName evidence="7">AI-2E family transporter</fullName>
    </submittedName>
</protein>
<dbReference type="PANTHER" id="PTHR21716">
    <property type="entry name" value="TRANSMEMBRANE PROTEIN"/>
    <property type="match status" value="1"/>
</dbReference>
<dbReference type="Proteomes" id="UP000186143">
    <property type="component" value="Unassembled WGS sequence"/>
</dbReference>
<feature type="transmembrane region" description="Helical" evidence="6">
    <location>
        <begin position="236"/>
        <end position="258"/>
    </location>
</feature>
<evidence type="ECO:0000256" key="6">
    <source>
        <dbReference type="SAM" id="Phobius"/>
    </source>
</evidence>
<dbReference type="AlphaFoldDB" id="A0A1Q9ACU4"/>
<evidence type="ECO:0000256" key="4">
    <source>
        <dbReference type="ARBA" id="ARBA00022989"/>
    </source>
</evidence>
<dbReference type="PANTHER" id="PTHR21716:SF4">
    <property type="entry name" value="TRANSMEMBRANE PROTEIN 245"/>
    <property type="match status" value="1"/>
</dbReference>
<evidence type="ECO:0000256" key="2">
    <source>
        <dbReference type="ARBA" id="ARBA00009773"/>
    </source>
</evidence>
<evidence type="ECO:0000313" key="8">
    <source>
        <dbReference type="Proteomes" id="UP000186143"/>
    </source>
</evidence>
<comment type="subcellular location">
    <subcellularLocation>
        <location evidence="1">Membrane</location>
        <topology evidence="1">Multi-pass membrane protein</topology>
    </subcellularLocation>
</comment>
<name>A0A1Q9ACU4_9HYPH</name>
<dbReference type="EMBL" id="MKIO01000047">
    <property type="protein sequence ID" value="OLP52718.1"/>
    <property type="molecule type" value="Genomic_DNA"/>
</dbReference>
<dbReference type="Pfam" id="PF01594">
    <property type="entry name" value="AI-2E_transport"/>
    <property type="match status" value="1"/>
</dbReference>
<sequence length="352" mass="38385">MPVQRIGFYILLTLVTIAFVAILLPFYSAVFWAVVFAIVFFPLHEWVQDRTGGRRSLAAAISVIICVVLVIVPGMMILSAIVQEGNQLYQRVTSGEIDPQALFEQARNALPDFLRERLTALDSGAIADLGRRFSSTLMQGGGFFAGRALVLGQSTLQFFIMFGVMLYLLFFLFRDGRELTGTLRRAVPLSDAHSRRLGAKFTSVVRATVRGNLIIALVQGIIGGVTFWGLGIQPAFLWGALMTMLSLLPAVGAAIVWLPVAIYFLLVGSYVPAVVLILVGVFVIGLVDNLLRPPLVGKETKLPDYMVLISTIGGISLLGMNGFVIGPLFAALFVAAWSIFSEERRRDEAEIA</sequence>
<keyword evidence="3 6" id="KW-0812">Transmembrane</keyword>
<evidence type="ECO:0000313" key="7">
    <source>
        <dbReference type="EMBL" id="OLP52718.1"/>
    </source>
</evidence>
<feature type="transmembrane region" description="Helical" evidence="6">
    <location>
        <begin position="213"/>
        <end position="230"/>
    </location>
</feature>
<comment type="caution">
    <text evidence="7">The sequence shown here is derived from an EMBL/GenBank/DDBJ whole genome shotgun (WGS) entry which is preliminary data.</text>
</comment>
<comment type="similarity">
    <text evidence="2">Belongs to the autoinducer-2 exporter (AI-2E) (TC 2.A.86) family.</text>
</comment>
<feature type="transmembrane region" description="Helical" evidence="6">
    <location>
        <begin position="59"/>
        <end position="82"/>
    </location>
</feature>
<reference evidence="7 8" key="1">
    <citation type="submission" date="2016-09" db="EMBL/GenBank/DDBJ databases">
        <title>Rhizobium sp. nov., a novel species isolated from the rice rhizosphere.</title>
        <authorList>
            <person name="Zhao J."/>
            <person name="Zhang X."/>
        </authorList>
    </citation>
    <scope>NUCLEOTIDE SEQUENCE [LARGE SCALE GENOMIC DNA]</scope>
    <source>
        <strain evidence="7 8">MH17</strain>
    </source>
</reference>
<accession>A0A1Q9ACU4</accession>
<feature type="transmembrane region" description="Helical" evidence="6">
    <location>
        <begin position="30"/>
        <end position="47"/>
    </location>
</feature>
<feature type="transmembrane region" description="Helical" evidence="6">
    <location>
        <begin position="307"/>
        <end position="340"/>
    </location>
</feature>
<evidence type="ECO:0000256" key="1">
    <source>
        <dbReference type="ARBA" id="ARBA00004141"/>
    </source>
</evidence>